<keyword evidence="3" id="KW-1185">Reference proteome</keyword>
<keyword evidence="1" id="KW-0472">Membrane</keyword>
<evidence type="ECO:0000256" key="1">
    <source>
        <dbReference type="SAM" id="Phobius"/>
    </source>
</evidence>
<dbReference type="EMBL" id="LIAE01009295">
    <property type="protein sequence ID" value="PAV70325.1"/>
    <property type="molecule type" value="Genomic_DNA"/>
</dbReference>
<feature type="transmembrane region" description="Helical" evidence="1">
    <location>
        <begin position="632"/>
        <end position="651"/>
    </location>
</feature>
<organism evidence="2 3">
    <name type="scientific">Diploscapter pachys</name>
    <dbReference type="NCBI Taxonomy" id="2018661"/>
    <lineage>
        <taxon>Eukaryota</taxon>
        <taxon>Metazoa</taxon>
        <taxon>Ecdysozoa</taxon>
        <taxon>Nematoda</taxon>
        <taxon>Chromadorea</taxon>
        <taxon>Rhabditida</taxon>
        <taxon>Rhabditina</taxon>
        <taxon>Rhabditomorpha</taxon>
        <taxon>Rhabditoidea</taxon>
        <taxon>Rhabditidae</taxon>
        <taxon>Diploscapter</taxon>
    </lineage>
</organism>
<dbReference type="Proteomes" id="UP000218231">
    <property type="component" value="Unassembled WGS sequence"/>
</dbReference>
<name>A0A2A2K8V2_9BILA</name>
<protein>
    <submittedName>
        <fullName evidence="2">Uncharacterized protein</fullName>
    </submittedName>
</protein>
<keyword evidence="1" id="KW-1133">Transmembrane helix</keyword>
<gene>
    <name evidence="2" type="ORF">WR25_07302</name>
</gene>
<accession>A0A2A2K8V2</accession>
<reference evidence="2 3" key="1">
    <citation type="journal article" date="2017" name="Curr. Biol.">
        <title>Genome architecture and evolution of a unichromosomal asexual nematode.</title>
        <authorList>
            <person name="Fradin H."/>
            <person name="Zegar C."/>
            <person name="Gutwein M."/>
            <person name="Lucas J."/>
            <person name="Kovtun M."/>
            <person name="Corcoran D."/>
            <person name="Baugh L.R."/>
            <person name="Kiontke K."/>
            <person name="Gunsalus K."/>
            <person name="Fitch D.H."/>
            <person name="Piano F."/>
        </authorList>
    </citation>
    <scope>NUCLEOTIDE SEQUENCE [LARGE SCALE GENOMIC DNA]</scope>
    <source>
        <strain evidence="2">PF1309</strain>
    </source>
</reference>
<keyword evidence="1" id="KW-0812">Transmembrane</keyword>
<dbReference type="AlphaFoldDB" id="A0A2A2K8V2"/>
<evidence type="ECO:0000313" key="2">
    <source>
        <dbReference type="EMBL" id="PAV70325.1"/>
    </source>
</evidence>
<evidence type="ECO:0000313" key="3">
    <source>
        <dbReference type="Proteomes" id="UP000218231"/>
    </source>
</evidence>
<proteinExistence type="predicted"/>
<comment type="caution">
    <text evidence="2">The sequence shown here is derived from an EMBL/GenBank/DDBJ whole genome shotgun (WGS) entry which is preliminary data.</text>
</comment>
<sequence>MRLPKPSTWARSPGCAATNMAMVSPKHSTSCSAMAHLPFQLGQLRDLARRQCQQVLAGQGVLDGTRQARGEMRHQFAPLGQVEVLGHHGYQAPVGAARHRLAVHVAHPTPQQLRGQQRRLVVPVPVADVEGHARRHALRLGLAEKLHQGRQPPTCHRADLARQLQPLGNRGLQAAILAPQFQWRGVETLQAMLGGQVGQGSGIRRSVEQLLAPFHPPCPCRSEQRQVAGLAQPPYGIGTETRQADGNSVPSRNELRAQIQAPGRQWAALQALQQALERRRADAPGGLRQRADAVAHQRVPIQVVQRQQAQVLEQRLAPGVQHPHQLQGGDTIATEQRLRAVPCPGDERAQLLGEARAYLQHLPAQPTTPGDGGLEGIHALLPRAGAIKWLGDGEDVAITVVFKVIQRLLDGVAVVQAHQIDRQARQLPVDQYHGQVADQAGQLPGAVAQGVDDQAVDVVRLQGLQLAALLGVVTVGVAHHQAVAVLATGRLDSVHHRHGIGVADIRQEHADQPGATALEGTGHAVGAIAQALDDGFDPLRGRLGEQLPILAHIARDGCLGDAGRLRDLADMASFVPKQAHTLPNPPSCPVPRPSERYGDTSDFARPALEIVMTALFRISLVLMLAGMGMGDIVVASVGLLGLCAGAVMLSIRQDAVAQPARESEFIA</sequence>